<feature type="region of interest" description="Disordered" evidence="4">
    <location>
        <begin position="1196"/>
        <end position="1235"/>
    </location>
</feature>
<dbReference type="SMART" id="SM00320">
    <property type="entry name" value="WD40"/>
    <property type="match status" value="5"/>
</dbReference>
<feature type="compositionally biased region" description="Basic and acidic residues" evidence="4">
    <location>
        <begin position="252"/>
        <end position="272"/>
    </location>
</feature>
<proteinExistence type="predicted"/>
<dbReference type="PANTHER" id="PTHR15052:SF2">
    <property type="entry name" value="GENERAL TRANSCRIPTION FACTOR 3C POLYPEPTIDE 2"/>
    <property type="match status" value="1"/>
</dbReference>
<feature type="compositionally biased region" description="Polar residues" evidence="4">
    <location>
        <begin position="1009"/>
        <end position="1024"/>
    </location>
</feature>
<dbReference type="SUPFAM" id="SSF50978">
    <property type="entry name" value="WD40 repeat-like"/>
    <property type="match status" value="1"/>
</dbReference>
<protein>
    <submittedName>
        <fullName evidence="5">General transcription factor 3c polypeptide 2</fullName>
    </submittedName>
</protein>
<feature type="compositionally biased region" description="Acidic residues" evidence="4">
    <location>
        <begin position="314"/>
        <end position="323"/>
    </location>
</feature>
<feature type="region of interest" description="Disordered" evidence="4">
    <location>
        <begin position="1048"/>
        <end position="1079"/>
    </location>
</feature>
<dbReference type="Pfam" id="PF00400">
    <property type="entry name" value="WD40"/>
    <property type="match status" value="1"/>
</dbReference>
<dbReference type="GO" id="GO:0006383">
    <property type="term" value="P:transcription by RNA polymerase III"/>
    <property type="evidence" value="ECO:0007669"/>
    <property type="project" value="TreeGrafter"/>
</dbReference>
<feature type="region of interest" description="Disordered" evidence="4">
    <location>
        <begin position="990"/>
        <end position="1027"/>
    </location>
</feature>
<feature type="compositionally biased region" description="Low complexity" evidence="4">
    <location>
        <begin position="197"/>
        <end position="212"/>
    </location>
</feature>
<reference evidence="5 6" key="1">
    <citation type="journal article" date="2021" name="Elife">
        <title>Chloroplast acquisition without the gene transfer in kleptoplastic sea slugs, Plakobranchus ocellatus.</title>
        <authorList>
            <person name="Maeda T."/>
            <person name="Takahashi S."/>
            <person name="Yoshida T."/>
            <person name="Shimamura S."/>
            <person name="Takaki Y."/>
            <person name="Nagai Y."/>
            <person name="Toyoda A."/>
            <person name="Suzuki Y."/>
            <person name="Arimoto A."/>
            <person name="Ishii H."/>
            <person name="Satoh N."/>
            <person name="Nishiyama T."/>
            <person name="Hasebe M."/>
            <person name="Maruyama T."/>
            <person name="Minagawa J."/>
            <person name="Obokata J."/>
            <person name="Shigenobu S."/>
        </authorList>
    </citation>
    <scope>NUCLEOTIDE SEQUENCE [LARGE SCALE GENOMIC DNA]</scope>
</reference>
<dbReference type="GO" id="GO:0003677">
    <property type="term" value="F:DNA binding"/>
    <property type="evidence" value="ECO:0007669"/>
    <property type="project" value="InterPro"/>
</dbReference>
<evidence type="ECO:0000313" key="6">
    <source>
        <dbReference type="Proteomes" id="UP000735302"/>
    </source>
</evidence>
<feature type="compositionally biased region" description="Low complexity" evidence="4">
    <location>
        <begin position="165"/>
        <end position="180"/>
    </location>
</feature>
<dbReference type="Proteomes" id="UP000735302">
    <property type="component" value="Unassembled WGS sequence"/>
</dbReference>
<dbReference type="Gene3D" id="2.130.10.10">
    <property type="entry name" value="YVTN repeat-like/Quinoprotein amine dehydrogenase"/>
    <property type="match status" value="1"/>
</dbReference>
<evidence type="ECO:0000256" key="2">
    <source>
        <dbReference type="ARBA" id="ARBA00023163"/>
    </source>
</evidence>
<keyword evidence="3" id="KW-0539">Nucleus</keyword>
<dbReference type="PANTHER" id="PTHR15052">
    <property type="entry name" value="RNA POLYMERASE III TRANSCRIPTION INITIATION FACTOR COMPLEX SUBUNIT"/>
    <property type="match status" value="1"/>
</dbReference>
<evidence type="ECO:0000256" key="3">
    <source>
        <dbReference type="ARBA" id="ARBA00023242"/>
    </source>
</evidence>
<feature type="compositionally biased region" description="Basic and acidic residues" evidence="4">
    <location>
        <begin position="232"/>
        <end position="241"/>
    </location>
</feature>
<comment type="caution">
    <text evidence="5">The sequence shown here is derived from an EMBL/GenBank/DDBJ whole genome shotgun (WGS) entry which is preliminary data.</text>
</comment>
<keyword evidence="2" id="KW-0804">Transcription</keyword>
<dbReference type="InterPro" id="IPR017956">
    <property type="entry name" value="AT_hook_DNA-bd_motif"/>
</dbReference>
<feature type="compositionally biased region" description="Basic and acidic residues" evidence="4">
    <location>
        <begin position="366"/>
        <end position="378"/>
    </location>
</feature>
<feature type="compositionally biased region" description="Acidic residues" evidence="4">
    <location>
        <begin position="452"/>
        <end position="471"/>
    </location>
</feature>
<feature type="compositionally biased region" description="Polar residues" evidence="4">
    <location>
        <begin position="1053"/>
        <end position="1062"/>
    </location>
</feature>
<name>A0AAV3ZF43_9GAST</name>
<evidence type="ECO:0000256" key="1">
    <source>
        <dbReference type="ARBA" id="ARBA00004123"/>
    </source>
</evidence>
<feature type="compositionally biased region" description="Polar residues" evidence="4">
    <location>
        <begin position="1210"/>
        <end position="1233"/>
    </location>
</feature>
<dbReference type="EMBL" id="BLXT01002252">
    <property type="protein sequence ID" value="GFN92483.1"/>
    <property type="molecule type" value="Genomic_DNA"/>
</dbReference>
<dbReference type="InterPro" id="IPR052416">
    <property type="entry name" value="GTF3C_component"/>
</dbReference>
<keyword evidence="6" id="KW-1185">Reference proteome</keyword>
<feature type="region of interest" description="Disordered" evidence="4">
    <location>
        <begin position="145"/>
        <end position="488"/>
    </location>
</feature>
<feature type="compositionally biased region" description="Basic residues" evidence="4">
    <location>
        <begin position="390"/>
        <end position="401"/>
    </location>
</feature>
<dbReference type="GO" id="GO:0000127">
    <property type="term" value="C:transcription factor TFIIIC complex"/>
    <property type="evidence" value="ECO:0007669"/>
    <property type="project" value="TreeGrafter"/>
</dbReference>
<feature type="compositionally biased region" description="Polar residues" evidence="4">
    <location>
        <begin position="107"/>
        <end position="119"/>
    </location>
</feature>
<dbReference type="SMART" id="SM00384">
    <property type="entry name" value="AT_hook"/>
    <property type="match status" value="3"/>
</dbReference>
<sequence>MSHKSRTPAKPAGITSNANSAPTPTPRKRGRPPKSTGSLDKSLPEFHPNADCDNSLIATALSTEKSGRPPKPASARENSHISSSTKLVKDEDENNSSISKSDDVLNISASKMQPQTNSLKGRPGRPIKPYKNGNVKAALIASYPECGNRPKSSESCVATNEPNLKSDSSSTPQSLTSKDSQATPDSQPRRRGRPPKSSNLSSSISSNCGDSSLQQKPNFVTESPEKSNAFFHQDKETQEKDRRKKKLYKTLLKTEERVADRSTNLQDKDVPVGKRKRIPNRKYIVAEPNGAPENSGVTPKNKKSPCASHVDSSDCVEEEDDDVADTKGSRSTRKRISKPAVDSSDSDIEPSQKKKKKESSQASSGRKQEVEEKDKDNSTQRGSILDMSIGKRKRVPNRKYAKSVPEPDEVPEHSVVKTKRKRPLKATEHLSQVKDLDVQASDGEEYKQSCEENSDDDDDNNEDEDDDDEVESNLSSDNNKIQSGRKYHANNRLSKWKTLFAPNAKQPSKTCLQQLQEFYSNASQELLFPDLHPHREQWTPLAASQRLRYTPCLKPCVKFTADVKRMSDSEVKTDQEMSEEHRLNWGQASTIDGNSYCCTGAPIRALEWCPLPSNADCDQVVAVATDLMEGTWDSNRCVDGPGLLQFWTIRNAVQDAASYDDDPPKLSTPVSTSLQFCVAHDSGRVRSMSWCPRRVFAQVRPASDCLLLRMGLLAVASTSGKVLVFSIPQLCDLPAPDDDVTAKDKASSVLFVKPEATLTLQLNSKPTFCGPCLCVAWQSGGDCCYVAAGYSTGTIVLWDLQSTSPLLRFSQSSLRPLRCFQHHTAPVLSMAWCPQLPNTIVSSSYDFNVRFTDVGRPGALNFEERSIHPSLYHSICWAGPLYYGFFCAEESLTVSRECGVKYVGLTLRTMGRKRDTQILLHNNKASTWDVHFCPYTELAVSCDANGQVKVFLMAMEKLTKDNTKLTAGVPELMSRAAGLLYEVQVVSTNRSDHPAANSAKEFESPKTLPESTSGSKDDSQNISVVDNPGAVIGSNGIVLASRNRNDCKPVSKHSLTNTSSHQQKWRSNEDNQGEFDSTKIKPSASCSHLSSSLASKASVVEVVEAGSSRHLAACDSQLRDNTSVVPQSLQSNTCKDSLDTSTDKSFQQVRKLSQMLGTKTKGVEKDPLCVNGETNGGALKSASTRSELNTTQKLFNPQRHQSGMAEDKGQISTVTAQSDCQEQSEAAKSSQEDGSFIEDCGSKDAEMLHFKCVGKILFKDWKQNCEENLIAPNKQAICRVRLNPNPQSCAWLASGGHSGLLRLDDLSTVLGGHRPVVKKLRAKTGFS</sequence>
<dbReference type="GO" id="GO:0005634">
    <property type="term" value="C:nucleus"/>
    <property type="evidence" value="ECO:0007669"/>
    <property type="project" value="UniProtKB-SubCell"/>
</dbReference>
<dbReference type="InterPro" id="IPR015943">
    <property type="entry name" value="WD40/YVTN_repeat-like_dom_sf"/>
</dbReference>
<evidence type="ECO:0000256" key="4">
    <source>
        <dbReference type="SAM" id="MobiDB-lite"/>
    </source>
</evidence>
<organism evidence="5 6">
    <name type="scientific">Plakobranchus ocellatus</name>
    <dbReference type="NCBI Taxonomy" id="259542"/>
    <lineage>
        <taxon>Eukaryota</taxon>
        <taxon>Metazoa</taxon>
        <taxon>Spiralia</taxon>
        <taxon>Lophotrochozoa</taxon>
        <taxon>Mollusca</taxon>
        <taxon>Gastropoda</taxon>
        <taxon>Heterobranchia</taxon>
        <taxon>Euthyneura</taxon>
        <taxon>Panpulmonata</taxon>
        <taxon>Sacoglossa</taxon>
        <taxon>Placobranchoidea</taxon>
        <taxon>Plakobranchidae</taxon>
        <taxon>Plakobranchus</taxon>
    </lineage>
</organism>
<feature type="region of interest" description="Disordered" evidence="4">
    <location>
        <begin position="1"/>
        <end position="133"/>
    </location>
</feature>
<dbReference type="InterPro" id="IPR036322">
    <property type="entry name" value="WD40_repeat_dom_sf"/>
</dbReference>
<feature type="compositionally biased region" description="Polar residues" evidence="4">
    <location>
        <begin position="153"/>
        <end position="163"/>
    </location>
</feature>
<dbReference type="InterPro" id="IPR001680">
    <property type="entry name" value="WD40_rpt"/>
</dbReference>
<evidence type="ECO:0000313" key="5">
    <source>
        <dbReference type="EMBL" id="GFN92483.1"/>
    </source>
</evidence>
<gene>
    <name evidence="5" type="ORF">PoB_001898900</name>
</gene>
<feature type="compositionally biased region" description="Basic and acidic residues" evidence="4">
    <location>
        <begin position="425"/>
        <end position="437"/>
    </location>
</feature>
<accession>A0AAV3ZF43</accession>
<comment type="subcellular location">
    <subcellularLocation>
        <location evidence="1">Nucleus</location>
    </subcellularLocation>
</comment>